<keyword evidence="3" id="KW-1185">Reference proteome</keyword>
<dbReference type="Pfam" id="PF07120">
    <property type="entry name" value="DUF1376"/>
    <property type="match status" value="1"/>
</dbReference>
<feature type="region of interest" description="Disordered" evidence="1">
    <location>
        <begin position="208"/>
        <end position="234"/>
    </location>
</feature>
<dbReference type="EMBL" id="MN512538">
    <property type="protein sequence ID" value="QGF21000.1"/>
    <property type="molecule type" value="Genomic_DNA"/>
</dbReference>
<evidence type="ECO:0000256" key="1">
    <source>
        <dbReference type="SAM" id="MobiDB-lite"/>
    </source>
</evidence>
<proteinExistence type="predicted"/>
<evidence type="ECO:0008006" key="4">
    <source>
        <dbReference type="Google" id="ProtNLM"/>
    </source>
</evidence>
<organism evidence="2 3">
    <name type="scientific">Vibrio phage Seahorse</name>
    <dbReference type="NCBI Taxonomy" id="2662136"/>
    <lineage>
        <taxon>Viruses</taxon>
        <taxon>Duplodnaviria</taxon>
        <taxon>Heunggongvirae</taxon>
        <taxon>Uroviricota</taxon>
        <taxon>Caudoviricetes</taxon>
        <taxon>Seahorsevirus</taxon>
        <taxon>Seahorsevirus seahorse</taxon>
    </lineage>
</organism>
<accession>A0A6B7SEG0</accession>
<reference evidence="2 3" key="1">
    <citation type="journal article" date="2020" name="Sci. Rep.">
        <title>A novel vibriophage exhibits inhibitory activity against host protein synthesis machinery.</title>
        <authorList>
            <person name="Thammatinna K."/>
            <person name="Egan M.E."/>
            <person name="Htoo H.H."/>
            <person name="Khanna K."/>
            <person name="Sugie J."/>
            <person name="Nideffer J.F."/>
            <person name="Villa E."/>
            <person name="Tassanakajon A."/>
            <person name="Pogliano J."/>
            <person name="Nonejuie P."/>
            <person name="Chaikeeratisak V."/>
        </authorList>
    </citation>
    <scope>NUCLEOTIDE SEQUENCE [LARGE SCALE GENOMIC DNA]</scope>
</reference>
<evidence type="ECO:0000313" key="3">
    <source>
        <dbReference type="Proteomes" id="UP000500903"/>
    </source>
</evidence>
<sequence>MHYYKFNVASWAKDTGHLSLKEEGIYLRLVNYYYDTEKPIPLKTQLVLRKLRIADESELVNLILEEFFIKTKSGWTHKHCEKLISEYQKRAEANRKNAKLGGRPKNSDLEKPNGFSDKTESQPKGIPNQELITNNDKPGTNNEEQPQKTGRFTPPSIEEIFNHLSDKGYPYRIEAEKFWNFYESNGWKVGKNKMKNWKSAATGWVQRANLPKKQVQPKQNEQPRNTLDDDLRLL</sequence>
<dbReference type="RefSeq" id="YP_010649725.1">
    <property type="nucleotide sequence ID" value="NC_070772.1"/>
</dbReference>
<feature type="compositionally biased region" description="Polar residues" evidence="1">
    <location>
        <begin position="216"/>
        <end position="225"/>
    </location>
</feature>
<feature type="compositionally biased region" description="Polar residues" evidence="1">
    <location>
        <begin position="130"/>
        <end position="150"/>
    </location>
</feature>
<dbReference type="InterPro" id="IPR010781">
    <property type="entry name" value="DUF1376"/>
</dbReference>
<feature type="region of interest" description="Disordered" evidence="1">
    <location>
        <begin position="94"/>
        <end position="155"/>
    </location>
</feature>
<dbReference type="Proteomes" id="UP000500903">
    <property type="component" value="Segment"/>
</dbReference>
<dbReference type="KEGG" id="vg:77925285"/>
<feature type="compositionally biased region" description="Basic and acidic residues" evidence="1">
    <location>
        <begin position="105"/>
        <end position="121"/>
    </location>
</feature>
<protein>
    <recommendedName>
        <fullName evidence="4">Lin1244/Lin1753-like N-terminal domain-containing protein</fullName>
    </recommendedName>
</protein>
<dbReference type="GeneID" id="77925285"/>
<name>A0A6B7SEG0_9CAUD</name>
<evidence type="ECO:0000313" key="2">
    <source>
        <dbReference type="EMBL" id="QGF21000.1"/>
    </source>
</evidence>